<comment type="function">
    <text evidence="1">Catalyzes the decarboxylation of orotidine 5'-monophosphate (OMP) to uridine 5'-monophosphate (UMP).</text>
</comment>
<dbReference type="SUPFAM" id="SSF51366">
    <property type="entry name" value="Ribulose-phoshate binding barrel"/>
    <property type="match status" value="1"/>
</dbReference>
<dbReference type="UniPathway" id="UPA00070">
    <property type="reaction ID" value="UER00120"/>
</dbReference>
<accession>A0A7X2MI30</accession>
<evidence type="ECO:0000259" key="12">
    <source>
        <dbReference type="Pfam" id="PF00215"/>
    </source>
</evidence>
<dbReference type="GO" id="GO:0006207">
    <property type="term" value="P:'de novo' pyrimidine nucleobase biosynthetic process"/>
    <property type="evidence" value="ECO:0007669"/>
    <property type="project" value="InterPro"/>
</dbReference>
<feature type="non-terminal residue" evidence="13">
    <location>
        <position position="1"/>
    </location>
</feature>
<comment type="pathway">
    <text evidence="2">Pyrimidine metabolism; UMP biosynthesis via de novo pathway; UMP from orotate: step 2/2.</text>
</comment>
<keyword evidence="7 13" id="KW-0456">Lyase</keyword>
<dbReference type="InterPro" id="IPR011060">
    <property type="entry name" value="RibuloseP-bd_barrel"/>
</dbReference>
<gene>
    <name evidence="13" type="ORF">GKC33_14265</name>
</gene>
<name>A0A7X2MI30_9LACO</name>
<feature type="active site" description="For OMPdecase activity" evidence="10">
    <location>
        <position position="35"/>
    </location>
</feature>
<evidence type="ECO:0000256" key="9">
    <source>
        <dbReference type="ARBA" id="ARBA00049157"/>
    </source>
</evidence>
<dbReference type="Pfam" id="PF00215">
    <property type="entry name" value="OMPdecase"/>
    <property type="match status" value="1"/>
</dbReference>
<reference evidence="13 14" key="1">
    <citation type="submission" date="2019-11" db="EMBL/GenBank/DDBJ databases">
        <title>Draft Genome Sequence of Plant Growth-Promoting Rhizosphere-Associated Bacteria.</title>
        <authorList>
            <person name="Vasilyev I.Y."/>
            <person name="Radchenko V."/>
            <person name="Ilnitskaya E.V."/>
        </authorList>
    </citation>
    <scope>NUCLEOTIDE SEQUENCE [LARGE SCALE GENOMIC DNA]</scope>
    <source>
        <strain evidence="13 14">VRA_01-1sq_f</strain>
    </source>
</reference>
<feature type="non-terminal residue" evidence="13">
    <location>
        <position position="86"/>
    </location>
</feature>
<feature type="domain" description="Orotidine 5'-phosphate decarboxylase" evidence="12">
    <location>
        <begin position="3"/>
        <end position="76"/>
    </location>
</feature>
<comment type="catalytic activity">
    <reaction evidence="9">
        <text>orotidine 5'-phosphate + H(+) = UMP + CO2</text>
        <dbReference type="Rhea" id="RHEA:11596"/>
        <dbReference type="ChEBI" id="CHEBI:15378"/>
        <dbReference type="ChEBI" id="CHEBI:16526"/>
        <dbReference type="ChEBI" id="CHEBI:57538"/>
        <dbReference type="ChEBI" id="CHEBI:57865"/>
        <dbReference type="EC" id="4.1.1.23"/>
    </reaction>
</comment>
<protein>
    <recommendedName>
        <fullName evidence="4">Orotidine 5'-phosphate decarboxylase</fullName>
        <ecNumber evidence="3">4.1.1.23</ecNumber>
    </recommendedName>
    <alternativeName>
        <fullName evidence="8">OMP decarboxylase</fullName>
    </alternativeName>
</protein>
<comment type="caution">
    <text evidence="13">The sequence shown here is derived from an EMBL/GenBank/DDBJ whole genome shotgun (WGS) entry which is preliminary data.</text>
</comment>
<organism evidence="13 14">
    <name type="scientific">Ligilactobacillus salivarius</name>
    <dbReference type="NCBI Taxonomy" id="1624"/>
    <lineage>
        <taxon>Bacteria</taxon>
        <taxon>Bacillati</taxon>
        <taxon>Bacillota</taxon>
        <taxon>Bacilli</taxon>
        <taxon>Lactobacillales</taxon>
        <taxon>Lactobacillaceae</taxon>
        <taxon>Ligilactobacillus</taxon>
    </lineage>
</organism>
<dbReference type="InterPro" id="IPR018089">
    <property type="entry name" value="OMPdecase_AS"/>
</dbReference>
<evidence type="ECO:0000256" key="7">
    <source>
        <dbReference type="ARBA" id="ARBA00023239"/>
    </source>
</evidence>
<feature type="active site" description="For OMPdecase activity" evidence="10">
    <location>
        <position position="38"/>
    </location>
</feature>
<dbReference type="GO" id="GO:0005829">
    <property type="term" value="C:cytosol"/>
    <property type="evidence" value="ECO:0007669"/>
    <property type="project" value="TreeGrafter"/>
</dbReference>
<dbReference type="Proteomes" id="UP000467635">
    <property type="component" value="Unassembled WGS sequence"/>
</dbReference>
<evidence type="ECO:0000313" key="13">
    <source>
        <dbReference type="EMBL" id="MSE09772.1"/>
    </source>
</evidence>
<dbReference type="GO" id="GO:0044205">
    <property type="term" value="P:'de novo' UMP biosynthetic process"/>
    <property type="evidence" value="ECO:0007669"/>
    <property type="project" value="UniProtKB-UniPathway"/>
</dbReference>
<sequence>EKLFVKVGMELFYSEGSDMVKELISEGHDVFLDLKLHDIPNTVKQAMKVIGKLGVKLTTVHISGGSEMLIAAKEGLLDGANGDTNT</sequence>
<keyword evidence="6" id="KW-0665">Pyrimidine biosynthesis</keyword>
<proteinExistence type="predicted"/>
<evidence type="ECO:0000256" key="5">
    <source>
        <dbReference type="ARBA" id="ARBA00022793"/>
    </source>
</evidence>
<evidence type="ECO:0000256" key="10">
    <source>
        <dbReference type="PIRSR" id="PIRSR614732-1"/>
    </source>
</evidence>
<evidence type="ECO:0000256" key="6">
    <source>
        <dbReference type="ARBA" id="ARBA00022975"/>
    </source>
</evidence>
<dbReference type="PANTHER" id="PTHR32119">
    <property type="entry name" value="OROTIDINE 5'-PHOSPHATE DECARBOXYLASE"/>
    <property type="match status" value="1"/>
</dbReference>
<dbReference type="EC" id="4.1.1.23" evidence="3"/>
<evidence type="ECO:0000256" key="11">
    <source>
        <dbReference type="PIRSR" id="PIRSR614732-2"/>
    </source>
</evidence>
<dbReference type="EMBL" id="WKKX01001244">
    <property type="protein sequence ID" value="MSE09772.1"/>
    <property type="molecule type" value="Genomic_DNA"/>
</dbReference>
<dbReference type="Gene3D" id="3.20.20.70">
    <property type="entry name" value="Aldolase class I"/>
    <property type="match status" value="1"/>
</dbReference>
<evidence type="ECO:0000256" key="4">
    <source>
        <dbReference type="ARBA" id="ARBA00021923"/>
    </source>
</evidence>
<dbReference type="GO" id="GO:0004590">
    <property type="term" value="F:orotidine-5'-phosphate decarboxylase activity"/>
    <property type="evidence" value="ECO:0007669"/>
    <property type="project" value="UniProtKB-EC"/>
</dbReference>
<dbReference type="InterPro" id="IPR014732">
    <property type="entry name" value="OMPdecase"/>
</dbReference>
<feature type="active site" description="For OMPdecase activity" evidence="10">
    <location>
        <position position="33"/>
    </location>
</feature>
<dbReference type="PANTHER" id="PTHR32119:SF2">
    <property type="entry name" value="OROTIDINE 5'-PHOSPHATE DECARBOXYLASE"/>
    <property type="match status" value="1"/>
</dbReference>
<dbReference type="InterPro" id="IPR013785">
    <property type="entry name" value="Aldolase_TIM"/>
</dbReference>
<dbReference type="AlphaFoldDB" id="A0A7X2MI30"/>
<evidence type="ECO:0000313" key="14">
    <source>
        <dbReference type="Proteomes" id="UP000467635"/>
    </source>
</evidence>
<dbReference type="InterPro" id="IPR001754">
    <property type="entry name" value="OMPdeCOase_dom"/>
</dbReference>
<feature type="binding site" evidence="11">
    <location>
        <position position="6"/>
    </location>
    <ligand>
        <name>substrate</name>
    </ligand>
</feature>
<evidence type="ECO:0000256" key="8">
    <source>
        <dbReference type="ARBA" id="ARBA00033428"/>
    </source>
</evidence>
<keyword evidence="5" id="KW-0210">Decarboxylase</keyword>
<evidence type="ECO:0000256" key="3">
    <source>
        <dbReference type="ARBA" id="ARBA00012321"/>
    </source>
</evidence>
<evidence type="ECO:0000256" key="1">
    <source>
        <dbReference type="ARBA" id="ARBA00002356"/>
    </source>
</evidence>
<dbReference type="PROSITE" id="PS00156">
    <property type="entry name" value="OMPDECASE"/>
    <property type="match status" value="1"/>
</dbReference>
<evidence type="ECO:0000256" key="2">
    <source>
        <dbReference type="ARBA" id="ARBA00004861"/>
    </source>
</evidence>